<keyword evidence="1" id="KW-0812">Transmembrane</keyword>
<evidence type="ECO:0000313" key="2">
    <source>
        <dbReference type="EMBL" id="NNH39421.1"/>
    </source>
</evidence>
<evidence type="ECO:0000313" key="5">
    <source>
        <dbReference type="Proteomes" id="UP000569202"/>
    </source>
</evidence>
<accession>A0A241VI73</accession>
<evidence type="ECO:0000313" key="3">
    <source>
        <dbReference type="EMBL" id="NNH76297.1"/>
    </source>
</evidence>
<dbReference type="EMBL" id="JABERL010000001">
    <property type="protein sequence ID" value="NNH76297.1"/>
    <property type="molecule type" value="Genomic_DNA"/>
</dbReference>
<dbReference type="EMBL" id="JABERH010000029">
    <property type="protein sequence ID" value="NNH39421.1"/>
    <property type="molecule type" value="Genomic_DNA"/>
</dbReference>
<evidence type="ECO:0000256" key="1">
    <source>
        <dbReference type="SAM" id="Phobius"/>
    </source>
</evidence>
<dbReference type="STRING" id="1977878.B9T23_06675"/>
<dbReference type="AlphaFoldDB" id="A0A241VI73"/>
<evidence type="ECO:0000313" key="4">
    <source>
        <dbReference type="Proteomes" id="UP000532147"/>
    </source>
</evidence>
<reference evidence="4 5" key="1">
    <citation type="submission" date="2020-04" db="EMBL/GenBank/DDBJ databases">
        <title>Acinetobacter Taxon 24.</title>
        <authorList>
            <person name="Nemec A."/>
            <person name="Radolfova-Krizova L."/>
            <person name="Higgins P.G."/>
            <person name="Spanelova P."/>
        </authorList>
    </citation>
    <scope>NUCLEOTIDE SEQUENCE [LARGE SCALE GENOMIC DNA]</scope>
    <source>
        <strain evidence="2 4">ANC 4280</strain>
        <strain evidence="3 5">ANC 5380</strain>
    </source>
</reference>
<sequence>MDKYLVVAIVIAICIVMVIYTQRGGSSSSRSGNTSFKDIVQKEFMKYKVIERNQTIMICEINHRNEPDELVLIRIDPNQKKNIRNFGRRVTFTYPKQPSIGEMRKDFAPYL</sequence>
<dbReference type="Proteomes" id="UP000532147">
    <property type="component" value="Unassembled WGS sequence"/>
</dbReference>
<protein>
    <submittedName>
        <fullName evidence="3">Uncharacterized protein</fullName>
    </submittedName>
</protein>
<gene>
    <name evidence="2" type="ORF">HLH11_12415</name>
    <name evidence="3" type="ORF">HLH17_01045</name>
</gene>
<keyword evidence="1" id="KW-1133">Transmembrane helix</keyword>
<feature type="transmembrane region" description="Helical" evidence="1">
    <location>
        <begin position="6"/>
        <end position="22"/>
    </location>
</feature>
<keyword evidence="1" id="KW-0472">Membrane</keyword>
<accession>A0A7Y2W9J1</accession>
<dbReference type="Proteomes" id="UP000569202">
    <property type="component" value="Unassembled WGS sequence"/>
</dbReference>
<proteinExistence type="predicted"/>
<name>A0A241VI73_9GAMM</name>
<organism evidence="3 5">
    <name type="scientific">Acinetobacter terrae</name>
    <dbReference type="NCBI Taxonomy" id="2731247"/>
    <lineage>
        <taxon>Bacteria</taxon>
        <taxon>Pseudomonadati</taxon>
        <taxon>Pseudomonadota</taxon>
        <taxon>Gammaproteobacteria</taxon>
        <taxon>Moraxellales</taxon>
        <taxon>Moraxellaceae</taxon>
        <taxon>Acinetobacter</taxon>
        <taxon>Acinetobacter Taxon 24</taxon>
    </lineage>
</organism>
<comment type="caution">
    <text evidence="3">The sequence shown here is derived from an EMBL/GenBank/DDBJ whole genome shotgun (WGS) entry which is preliminary data.</text>
</comment>